<dbReference type="Gene3D" id="3.30.420.10">
    <property type="entry name" value="Ribonuclease H-like superfamily/Ribonuclease H"/>
    <property type="match status" value="1"/>
</dbReference>
<keyword evidence="3" id="KW-1185">Reference proteome</keyword>
<proteinExistence type="predicted"/>
<dbReference type="Proteomes" id="UP000235672">
    <property type="component" value="Unassembled WGS sequence"/>
</dbReference>
<feature type="non-terminal residue" evidence="2">
    <location>
        <position position="181"/>
    </location>
</feature>
<dbReference type="OrthoDB" id="440104at2759"/>
<dbReference type="STRING" id="1745343.A0A2J6PRA9"/>
<reference evidence="2 3" key="1">
    <citation type="submission" date="2016-05" db="EMBL/GenBank/DDBJ databases">
        <title>A degradative enzymes factory behind the ericoid mycorrhizal symbiosis.</title>
        <authorList>
            <consortium name="DOE Joint Genome Institute"/>
            <person name="Martino E."/>
            <person name="Morin E."/>
            <person name="Grelet G."/>
            <person name="Kuo A."/>
            <person name="Kohler A."/>
            <person name="Daghino S."/>
            <person name="Barry K."/>
            <person name="Choi C."/>
            <person name="Cichocki N."/>
            <person name="Clum A."/>
            <person name="Copeland A."/>
            <person name="Hainaut M."/>
            <person name="Haridas S."/>
            <person name="Labutti K."/>
            <person name="Lindquist E."/>
            <person name="Lipzen A."/>
            <person name="Khouja H.-R."/>
            <person name="Murat C."/>
            <person name="Ohm R."/>
            <person name="Olson A."/>
            <person name="Spatafora J."/>
            <person name="Veneault-Fourrey C."/>
            <person name="Henrissat B."/>
            <person name="Grigoriev I."/>
            <person name="Martin F."/>
            <person name="Perotto S."/>
        </authorList>
    </citation>
    <scope>NUCLEOTIDE SEQUENCE [LARGE SCALE GENOMIC DNA]</scope>
    <source>
        <strain evidence="2 3">UAMH 7357</strain>
    </source>
</reference>
<protein>
    <recommendedName>
        <fullName evidence="1">Tc1-like transposase DDE domain-containing protein</fullName>
    </recommendedName>
</protein>
<evidence type="ECO:0000313" key="2">
    <source>
        <dbReference type="EMBL" id="PMD16539.1"/>
    </source>
</evidence>
<evidence type="ECO:0000313" key="3">
    <source>
        <dbReference type="Proteomes" id="UP000235672"/>
    </source>
</evidence>
<dbReference type="AlphaFoldDB" id="A0A2J6PRA9"/>
<dbReference type="InterPro" id="IPR036397">
    <property type="entry name" value="RNaseH_sf"/>
</dbReference>
<dbReference type="GO" id="GO:0003676">
    <property type="term" value="F:nucleic acid binding"/>
    <property type="evidence" value="ECO:0007669"/>
    <property type="project" value="InterPro"/>
</dbReference>
<name>A0A2J6PRA9_9HELO</name>
<accession>A0A2J6PRA9</accession>
<evidence type="ECO:0000259" key="1">
    <source>
        <dbReference type="Pfam" id="PF13358"/>
    </source>
</evidence>
<dbReference type="EMBL" id="KZ613505">
    <property type="protein sequence ID" value="PMD16539.1"/>
    <property type="molecule type" value="Genomic_DNA"/>
</dbReference>
<dbReference type="Pfam" id="PF13358">
    <property type="entry name" value="DDE_3"/>
    <property type="match status" value="1"/>
</dbReference>
<gene>
    <name evidence="2" type="ORF">NA56DRAFT_607466</name>
</gene>
<dbReference type="InterPro" id="IPR038717">
    <property type="entry name" value="Tc1-like_DDE_dom"/>
</dbReference>
<sequence length="181" mass="21212">MAHIFWHTEWLKVLWSDEVTFLIGGRTAKEKVTRKRGECHCETCIQYQLHRGHMTPVNTWGAIGYGYKSPLIFIHAIRETFSTITHLLYPLVEPLFMEDGNSAHGHKSTSNCCTKWRTTHGIILMPHPSTSPDMNPIEKYWRRIKQALHRRKHQPTTEAQMEQAVIEEWEAIPQEWINQLV</sequence>
<feature type="domain" description="Tc1-like transposase DDE" evidence="1">
    <location>
        <begin position="82"/>
        <end position="154"/>
    </location>
</feature>
<organism evidence="2 3">
    <name type="scientific">Hyaloscypha hepaticicola</name>
    <dbReference type="NCBI Taxonomy" id="2082293"/>
    <lineage>
        <taxon>Eukaryota</taxon>
        <taxon>Fungi</taxon>
        <taxon>Dikarya</taxon>
        <taxon>Ascomycota</taxon>
        <taxon>Pezizomycotina</taxon>
        <taxon>Leotiomycetes</taxon>
        <taxon>Helotiales</taxon>
        <taxon>Hyaloscyphaceae</taxon>
        <taxon>Hyaloscypha</taxon>
    </lineage>
</organism>